<organism evidence="1 2">
    <name type="scientific">Candidatus Liberibacter asiaticus str. gxpsy</name>
    <dbReference type="NCBI Taxonomy" id="1174529"/>
    <lineage>
        <taxon>Bacteria</taxon>
        <taxon>Pseudomonadati</taxon>
        <taxon>Pseudomonadota</taxon>
        <taxon>Alphaproteobacteria</taxon>
        <taxon>Hyphomicrobiales</taxon>
        <taxon>Rhizobiaceae</taxon>
        <taxon>Liberibacter</taxon>
    </lineage>
</organism>
<protein>
    <recommendedName>
        <fullName evidence="3">CHAD domain-containing protein</fullName>
    </recommendedName>
</protein>
<keyword evidence="2" id="KW-1185">Reference proteome</keyword>
<gene>
    <name evidence="1" type="ORF">WSI_05080</name>
</gene>
<reference evidence="1 2" key="1">
    <citation type="journal article" date="2013" name="Genome Announc.">
        <title>Complete Genome Sequence of a Chinese Strain of 'Candidatus Liberibacter asiaticus'.</title>
        <authorList>
            <person name="Lin H."/>
            <person name="Han C.S."/>
            <person name="Liu B."/>
            <person name="Lou B."/>
            <person name="Bai X."/>
            <person name="Deng C."/>
            <person name="Civerolo E.L."/>
            <person name="Gupta G."/>
        </authorList>
    </citation>
    <scope>NUCLEOTIDE SEQUENCE [LARGE SCALE GENOMIC DNA]</scope>
    <source>
        <strain evidence="2">gxpsy</strain>
    </source>
</reference>
<accession>A0ABM5NH19</accession>
<evidence type="ECO:0000313" key="2">
    <source>
        <dbReference type="Proteomes" id="UP000011820"/>
    </source>
</evidence>
<name>A0ABM5NH19_LIBAS</name>
<evidence type="ECO:0008006" key="3">
    <source>
        <dbReference type="Google" id="ProtNLM"/>
    </source>
</evidence>
<dbReference type="EMBL" id="CP004005">
    <property type="protein sequence ID" value="AGH17378.1"/>
    <property type="molecule type" value="Genomic_DNA"/>
</dbReference>
<evidence type="ECO:0000313" key="1">
    <source>
        <dbReference type="EMBL" id="AGH17378.1"/>
    </source>
</evidence>
<dbReference type="Proteomes" id="UP000011820">
    <property type="component" value="Chromosome"/>
</dbReference>
<proteinExistence type="predicted"/>
<sequence>MQNQAKILAQSAEALAQLINHHIPDDSSPTLEKTYPETYHRIRYLRQKALNIINHFVETGRNPDNIAKELDSEILEKKLIAENQQLEHLFPQTKDPAQRENFFKNLFRIGNILGFQKEEMVDITDHRLLSLAYYAQIGLQAQKLSEDAYHKIRHKPFVNITTNKAKNHRRITSQEKAIQKLHQTGSLYDALEIDFV</sequence>